<evidence type="ECO:0000313" key="3">
    <source>
        <dbReference type="EMBL" id="AYQ73810.1"/>
    </source>
</evidence>
<name>A0A3G3JZY6_9BACL</name>
<sequence length="388" mass="43506">MKNILFIQPYASQVGGVDSVLLQLVQGLDPAQYRSFVMLSGPSPYAEKYEASGATVLYGPLAVFGKPTDAGYYFRNFKLLFRSMKEIRRIVKEHKIDLIHSHKMEVIGANAVGRMLGIPTIQTVHELARRPLFAYRFVGWLDHVLNDKVIVLCERSKIMFRWAGRESRKLVKIYNGISAQHPDRLPFASSSLRQQLNLPDDAKIAIAVARLSPMKGLEYFIEAAARWKAEHPGIKAVIVGDVAFDHEAPYKEKLLSRIQEAGLQDTVFMLGLRRDVPELLRQSDLLVLPSVYDIFPTVILEGMSAGLPVVATDVGGVPEMVREGTGVLVPPQNAAALSDEVVRTLSGDYESMGLRAREVFMKEFTKEQYVKRTTEVYDEMFARYAAAR</sequence>
<dbReference type="PANTHER" id="PTHR12526">
    <property type="entry name" value="GLYCOSYLTRANSFERASE"/>
    <property type="match status" value="1"/>
</dbReference>
<evidence type="ECO:0000259" key="2">
    <source>
        <dbReference type="Pfam" id="PF13439"/>
    </source>
</evidence>
<proteinExistence type="predicted"/>
<dbReference type="SUPFAM" id="SSF53756">
    <property type="entry name" value="UDP-Glycosyltransferase/glycogen phosphorylase"/>
    <property type="match status" value="1"/>
</dbReference>
<dbReference type="InterPro" id="IPR028098">
    <property type="entry name" value="Glyco_trans_4-like_N"/>
</dbReference>
<keyword evidence="3" id="KW-0808">Transferase</keyword>
<dbReference type="EMBL" id="CP033433">
    <property type="protein sequence ID" value="AYQ73810.1"/>
    <property type="molecule type" value="Genomic_DNA"/>
</dbReference>
<organism evidence="3 4">
    <name type="scientific">Cohnella candidum</name>
    <dbReference type="NCBI Taxonomy" id="2674991"/>
    <lineage>
        <taxon>Bacteria</taxon>
        <taxon>Bacillati</taxon>
        <taxon>Bacillota</taxon>
        <taxon>Bacilli</taxon>
        <taxon>Bacillales</taxon>
        <taxon>Paenibacillaceae</taxon>
        <taxon>Cohnella</taxon>
    </lineage>
</organism>
<feature type="domain" description="Glycosyl transferase family 1" evidence="1">
    <location>
        <begin position="192"/>
        <end position="348"/>
    </location>
</feature>
<evidence type="ECO:0000259" key="1">
    <source>
        <dbReference type="Pfam" id="PF00534"/>
    </source>
</evidence>
<dbReference type="Pfam" id="PF13439">
    <property type="entry name" value="Glyco_transf_4"/>
    <property type="match status" value="1"/>
</dbReference>
<dbReference type="Pfam" id="PF00534">
    <property type="entry name" value="Glycos_transf_1"/>
    <property type="match status" value="1"/>
</dbReference>
<dbReference type="KEGG" id="coh:EAV92_15230"/>
<reference evidence="3 4" key="1">
    <citation type="submission" date="2018-10" db="EMBL/GenBank/DDBJ databases">
        <title>Genome Sequence of Cohnella sp.</title>
        <authorList>
            <person name="Srinivasan S."/>
            <person name="Kim M.K."/>
        </authorList>
    </citation>
    <scope>NUCLEOTIDE SEQUENCE [LARGE SCALE GENOMIC DNA]</scope>
    <source>
        <strain evidence="3 4">18JY8-7</strain>
    </source>
</reference>
<dbReference type="Gene3D" id="3.40.50.2000">
    <property type="entry name" value="Glycogen Phosphorylase B"/>
    <property type="match status" value="2"/>
</dbReference>
<dbReference type="CDD" id="cd03801">
    <property type="entry name" value="GT4_PimA-like"/>
    <property type="match status" value="1"/>
</dbReference>
<dbReference type="Proteomes" id="UP000269097">
    <property type="component" value="Chromosome"/>
</dbReference>
<gene>
    <name evidence="3" type="ORF">EAV92_15230</name>
</gene>
<dbReference type="RefSeq" id="WP_123041894.1">
    <property type="nucleotide sequence ID" value="NZ_CP033433.1"/>
</dbReference>
<protein>
    <submittedName>
        <fullName evidence="3">Glycosyltransferase family 1 protein</fullName>
    </submittedName>
</protein>
<dbReference type="GO" id="GO:0016757">
    <property type="term" value="F:glycosyltransferase activity"/>
    <property type="evidence" value="ECO:0007669"/>
    <property type="project" value="InterPro"/>
</dbReference>
<evidence type="ECO:0000313" key="4">
    <source>
        <dbReference type="Proteomes" id="UP000269097"/>
    </source>
</evidence>
<feature type="domain" description="Glycosyltransferase subfamily 4-like N-terminal" evidence="2">
    <location>
        <begin position="14"/>
        <end position="179"/>
    </location>
</feature>
<accession>A0A3G3JZY6</accession>
<dbReference type="InterPro" id="IPR001296">
    <property type="entry name" value="Glyco_trans_1"/>
</dbReference>
<keyword evidence="4" id="KW-1185">Reference proteome</keyword>
<dbReference type="AlphaFoldDB" id="A0A3G3JZY6"/>